<feature type="chain" id="PRO_5024819244" description="Pectinase D" evidence="14">
    <location>
        <begin position="17"/>
        <end position="396"/>
    </location>
</feature>
<organism evidence="15">
    <name type="scientific">Petromyces alliaceus</name>
    <name type="common">Aspergillus alliaceus</name>
    <dbReference type="NCBI Taxonomy" id="209559"/>
    <lineage>
        <taxon>Eukaryota</taxon>
        <taxon>Fungi</taxon>
        <taxon>Dikarya</taxon>
        <taxon>Ascomycota</taxon>
        <taxon>Pezizomycotina</taxon>
        <taxon>Eurotiomycetes</taxon>
        <taxon>Eurotiomycetidae</taxon>
        <taxon>Eurotiales</taxon>
        <taxon>Aspergillaceae</taxon>
        <taxon>Aspergillus</taxon>
        <taxon>Aspergillus subgen. Circumdati</taxon>
    </lineage>
</organism>
<sequence>MKRDALILSFVPFAFACVSPGSHACASTYSASSTAASSFCATFTASMITATTGILEAFLSNCDSSTKYLSSACSYLGTAAAPTVAASSNVIPVYPTSVVPTSAPSALVTNTAHIAKVAKAATSSAAEIPTSDSVPTASSSFAGNGGMTCTVFEYAAISSAVATLELHSLWTGAAVIFARKTTSSDTVDSGFDPIVISGTSVTITGANGHVIDGNGLLIFLRPDHFIVVKDMYNPRIENLNIQNWPVHCFDIERTEHLIISGLTLDNSAGDAVNSKIHNHDDCVAATSGTDIVVNGMYGYGGHGLRIGSIGGKSDKTVNGVTFPNSQFLGSQNGCGTKTNSGEKGDVQNILYQNITLSDITEYGIDIQQDYLNGGPTGEPANGVTISIVTWLMSLAG</sequence>
<keyword evidence="7" id="KW-0325">Glycoprotein</keyword>
<dbReference type="GO" id="GO:0045490">
    <property type="term" value="P:pectin catabolic process"/>
    <property type="evidence" value="ECO:0007669"/>
    <property type="project" value="TreeGrafter"/>
</dbReference>
<keyword evidence="6 13" id="KW-0378">Hydrolase</keyword>
<name>A0A5N7C062_PETAA</name>
<gene>
    <name evidence="15" type="ORF">BDV23DRAFT_174655</name>
</gene>
<proteinExistence type="inferred from homology"/>
<comment type="subcellular location">
    <subcellularLocation>
        <location evidence="1">Secreted</location>
    </subcellularLocation>
</comment>
<dbReference type="GO" id="GO:0071555">
    <property type="term" value="P:cell wall organization"/>
    <property type="evidence" value="ECO:0007669"/>
    <property type="project" value="UniProtKB-KW"/>
</dbReference>
<evidence type="ECO:0000256" key="9">
    <source>
        <dbReference type="ARBA" id="ARBA00023316"/>
    </source>
</evidence>
<dbReference type="Gene3D" id="2.160.20.10">
    <property type="entry name" value="Single-stranded right-handed beta-helix, Pectin lyase-like"/>
    <property type="match status" value="1"/>
</dbReference>
<evidence type="ECO:0000256" key="2">
    <source>
        <dbReference type="ARBA" id="ARBA00008834"/>
    </source>
</evidence>
<evidence type="ECO:0000256" key="14">
    <source>
        <dbReference type="SAM" id="SignalP"/>
    </source>
</evidence>
<evidence type="ECO:0000256" key="3">
    <source>
        <dbReference type="ARBA" id="ARBA00022525"/>
    </source>
</evidence>
<keyword evidence="8 13" id="KW-0326">Glycosidase</keyword>
<evidence type="ECO:0000313" key="15">
    <source>
        <dbReference type="EMBL" id="KAE8387409.1"/>
    </source>
</evidence>
<dbReference type="Pfam" id="PF00295">
    <property type="entry name" value="Glyco_hydro_28"/>
    <property type="match status" value="1"/>
</dbReference>
<dbReference type="OrthoDB" id="1546079at2759"/>
<dbReference type="InterPro" id="IPR011050">
    <property type="entry name" value="Pectin_lyase_fold/virulence"/>
</dbReference>
<comment type="function">
    <text evidence="10">Involved in maceration and soft-rotting of plant tissue. Hydrolyzes the 1,4-alpha glycosidic bonds of de-esterified pectate in the smooth region of the plant cell wall.</text>
</comment>
<evidence type="ECO:0000256" key="12">
    <source>
        <dbReference type="ARBA" id="ARBA00042861"/>
    </source>
</evidence>
<dbReference type="InterPro" id="IPR050434">
    <property type="entry name" value="Glycosyl_hydrlase_28"/>
</dbReference>
<keyword evidence="5" id="KW-0677">Repeat</keyword>
<dbReference type="InterPro" id="IPR000743">
    <property type="entry name" value="Glyco_hydro_28"/>
</dbReference>
<feature type="signal peptide" evidence="14">
    <location>
        <begin position="1"/>
        <end position="16"/>
    </location>
</feature>
<dbReference type="Proteomes" id="UP000326877">
    <property type="component" value="Unassembled WGS sequence"/>
</dbReference>
<evidence type="ECO:0000256" key="8">
    <source>
        <dbReference type="ARBA" id="ARBA00023295"/>
    </source>
</evidence>
<keyword evidence="3" id="KW-0964">Secreted</keyword>
<evidence type="ECO:0000256" key="7">
    <source>
        <dbReference type="ARBA" id="ARBA00023180"/>
    </source>
</evidence>
<evidence type="ECO:0000256" key="4">
    <source>
        <dbReference type="ARBA" id="ARBA00022729"/>
    </source>
</evidence>
<evidence type="ECO:0000256" key="1">
    <source>
        <dbReference type="ARBA" id="ARBA00004613"/>
    </source>
</evidence>
<dbReference type="PANTHER" id="PTHR31884:SF9">
    <property type="entry name" value="ENDOPOLYGALACTURONASE D-RELATED"/>
    <property type="match status" value="1"/>
</dbReference>
<dbReference type="GO" id="GO:0004650">
    <property type="term" value="F:polygalacturonase activity"/>
    <property type="evidence" value="ECO:0007669"/>
    <property type="project" value="InterPro"/>
</dbReference>
<keyword evidence="4 14" id="KW-0732">Signal</keyword>
<comment type="similarity">
    <text evidence="2 13">Belongs to the glycosyl hydrolase 28 family.</text>
</comment>
<evidence type="ECO:0000256" key="13">
    <source>
        <dbReference type="RuleBase" id="RU361169"/>
    </source>
</evidence>
<dbReference type="PROSITE" id="PS51257">
    <property type="entry name" value="PROKAR_LIPOPROTEIN"/>
    <property type="match status" value="1"/>
</dbReference>
<evidence type="ECO:0000256" key="5">
    <source>
        <dbReference type="ARBA" id="ARBA00022737"/>
    </source>
</evidence>
<dbReference type="AlphaFoldDB" id="A0A5N7C062"/>
<evidence type="ECO:0000256" key="10">
    <source>
        <dbReference type="ARBA" id="ARBA00037707"/>
    </source>
</evidence>
<evidence type="ECO:0000256" key="11">
    <source>
        <dbReference type="ARBA" id="ARBA00041404"/>
    </source>
</evidence>
<dbReference type="PANTHER" id="PTHR31884">
    <property type="entry name" value="POLYGALACTURONASE"/>
    <property type="match status" value="1"/>
</dbReference>
<protein>
    <recommendedName>
        <fullName evidence="11">Pectinase D</fullName>
    </recommendedName>
    <alternativeName>
        <fullName evidence="12">Polygalacturonase D</fullName>
    </alternativeName>
</protein>
<accession>A0A5N7C062</accession>
<dbReference type="InterPro" id="IPR012334">
    <property type="entry name" value="Pectin_lyas_fold"/>
</dbReference>
<dbReference type="GO" id="GO:0005576">
    <property type="term" value="C:extracellular region"/>
    <property type="evidence" value="ECO:0007669"/>
    <property type="project" value="UniProtKB-SubCell"/>
</dbReference>
<dbReference type="SUPFAM" id="SSF51126">
    <property type="entry name" value="Pectin lyase-like"/>
    <property type="match status" value="1"/>
</dbReference>
<dbReference type="EMBL" id="ML735293">
    <property type="protein sequence ID" value="KAE8387409.1"/>
    <property type="molecule type" value="Genomic_DNA"/>
</dbReference>
<reference evidence="15" key="1">
    <citation type="submission" date="2019-04" db="EMBL/GenBank/DDBJ databases">
        <title>Friends and foes A comparative genomics studyof 23 Aspergillus species from section Flavi.</title>
        <authorList>
            <consortium name="DOE Joint Genome Institute"/>
            <person name="Kjaerbolling I."/>
            <person name="Vesth T."/>
            <person name="Frisvad J.C."/>
            <person name="Nybo J.L."/>
            <person name="Theobald S."/>
            <person name="Kildgaard S."/>
            <person name="Isbrandt T."/>
            <person name="Kuo A."/>
            <person name="Sato A."/>
            <person name="Lyhne E.K."/>
            <person name="Kogle M.E."/>
            <person name="Wiebenga A."/>
            <person name="Kun R.S."/>
            <person name="Lubbers R.J."/>
            <person name="Makela M.R."/>
            <person name="Barry K."/>
            <person name="Chovatia M."/>
            <person name="Clum A."/>
            <person name="Daum C."/>
            <person name="Haridas S."/>
            <person name="He G."/>
            <person name="LaButti K."/>
            <person name="Lipzen A."/>
            <person name="Mondo S."/>
            <person name="Riley R."/>
            <person name="Salamov A."/>
            <person name="Simmons B.A."/>
            <person name="Magnuson J.K."/>
            <person name="Henrissat B."/>
            <person name="Mortensen U.H."/>
            <person name="Larsen T.O."/>
            <person name="Devries R.P."/>
            <person name="Grigoriev I.V."/>
            <person name="Machida M."/>
            <person name="Baker S.E."/>
            <person name="Andersen M.R."/>
        </authorList>
    </citation>
    <scope>NUCLEOTIDE SEQUENCE [LARGE SCALE GENOMIC DNA]</scope>
    <source>
        <strain evidence="15">IBT 14317</strain>
    </source>
</reference>
<keyword evidence="9" id="KW-0961">Cell wall biogenesis/degradation</keyword>
<evidence type="ECO:0000256" key="6">
    <source>
        <dbReference type="ARBA" id="ARBA00022801"/>
    </source>
</evidence>